<proteinExistence type="inferred from homology"/>
<gene>
    <name evidence="3" type="primary">prfB_1</name>
    <name evidence="3" type="ORF">BSF38_05339</name>
</gene>
<dbReference type="Proteomes" id="UP000186309">
    <property type="component" value="Chromosome"/>
</dbReference>
<evidence type="ECO:0000256" key="1">
    <source>
        <dbReference type="ARBA" id="ARBA00010835"/>
    </source>
</evidence>
<dbReference type="AlphaFoldDB" id="A0A1U7CXZ9"/>
<dbReference type="KEGG" id="pbor:BSF38_05339"/>
<keyword evidence="4" id="KW-1185">Reference proteome</keyword>
<dbReference type="Gene3D" id="3.30.160.20">
    <property type="match status" value="1"/>
</dbReference>
<protein>
    <submittedName>
        <fullName evidence="3">Peptide chain release factor 2</fullName>
    </submittedName>
</protein>
<dbReference type="PANTHER" id="PTHR43804">
    <property type="entry name" value="LD18447P"/>
    <property type="match status" value="1"/>
</dbReference>
<dbReference type="EMBL" id="CP019082">
    <property type="protein sequence ID" value="APW63763.1"/>
    <property type="molecule type" value="Genomic_DNA"/>
</dbReference>
<dbReference type="PANTHER" id="PTHR43804:SF6">
    <property type="entry name" value="CLASS I PEPTIDE CHAIN RELEASE FACTOR"/>
    <property type="match status" value="1"/>
</dbReference>
<dbReference type="RefSeq" id="WP_076350074.1">
    <property type="nucleotide sequence ID" value="NZ_CP019082.1"/>
</dbReference>
<feature type="domain" description="Prokaryotic-type class I peptide chain release factors" evidence="2">
    <location>
        <begin position="21"/>
        <end position="79"/>
    </location>
</feature>
<evidence type="ECO:0000313" key="4">
    <source>
        <dbReference type="Proteomes" id="UP000186309"/>
    </source>
</evidence>
<comment type="similarity">
    <text evidence="1">Belongs to the prokaryotic/mitochondrial release factor family.</text>
</comment>
<reference evidence="4" key="1">
    <citation type="submission" date="2016-12" db="EMBL/GenBank/DDBJ databases">
        <title>Comparative genomics of four Isosphaeraceae planctomycetes: a common pool of plasmids and glycoside hydrolase genes.</title>
        <authorList>
            <person name="Ivanova A."/>
        </authorList>
    </citation>
    <scope>NUCLEOTIDE SEQUENCE [LARGE SCALE GENOMIC DNA]</scope>
    <source>
        <strain evidence="4">PX4</strain>
    </source>
</reference>
<dbReference type="OrthoDB" id="9815709at2"/>
<name>A0A1U7CXZ9_9BACT</name>
<accession>A0A1U7CXZ9</accession>
<dbReference type="InterPro" id="IPR050057">
    <property type="entry name" value="Prokaryotic/Mito_RF"/>
</dbReference>
<sequence>MTSQLGRPHPARLPLDQIAAECDLKTTRRSGPGGQNRNKVETAVVLTHRPTGLVAEASERRSQIENRREALFRLRLKLALEIRSPIEPESYAPSPLWGSRLRGGKVVVSPEHDDFPALLAEALDVLIAHKLEVKSAADALGCSSTQLVKLLAAEPRALIWLNAQRGLAGLHPLR</sequence>
<evidence type="ECO:0000259" key="2">
    <source>
        <dbReference type="Pfam" id="PF00472"/>
    </source>
</evidence>
<dbReference type="InterPro" id="IPR000352">
    <property type="entry name" value="Pep_chain_release_fac_I"/>
</dbReference>
<dbReference type="SUPFAM" id="SSF75620">
    <property type="entry name" value="Release factor"/>
    <property type="match status" value="1"/>
</dbReference>
<dbReference type="InterPro" id="IPR045853">
    <property type="entry name" value="Pep_chain_release_fac_I_sf"/>
</dbReference>
<organism evidence="3 4">
    <name type="scientific">Paludisphaera borealis</name>
    <dbReference type="NCBI Taxonomy" id="1387353"/>
    <lineage>
        <taxon>Bacteria</taxon>
        <taxon>Pseudomonadati</taxon>
        <taxon>Planctomycetota</taxon>
        <taxon>Planctomycetia</taxon>
        <taxon>Isosphaerales</taxon>
        <taxon>Isosphaeraceae</taxon>
        <taxon>Paludisphaera</taxon>
    </lineage>
</organism>
<dbReference type="GO" id="GO:0003747">
    <property type="term" value="F:translation release factor activity"/>
    <property type="evidence" value="ECO:0007669"/>
    <property type="project" value="InterPro"/>
</dbReference>
<dbReference type="STRING" id="1387353.BSF38_05339"/>
<dbReference type="Pfam" id="PF00472">
    <property type="entry name" value="RF-1"/>
    <property type="match status" value="1"/>
</dbReference>
<evidence type="ECO:0000313" key="3">
    <source>
        <dbReference type="EMBL" id="APW63763.1"/>
    </source>
</evidence>